<reference evidence="6" key="1">
    <citation type="journal article" date="2023" name="Int. J. Mol. Sci.">
        <title>Antibiotic Resistance/Susceptibility Profiles of Staphylococcus equorum Strains from Cheese, and Genome Analysis for Antibiotic Resistance Genes.</title>
        <authorList>
            <person name="Vazquez L."/>
            <person name="Srednik M.E."/>
            <person name="Rodriguez J."/>
            <person name="Florez A.B."/>
            <person name="Mayo B."/>
        </authorList>
    </citation>
    <scope>NUCLEOTIDE SEQUENCE</scope>
    <source>
        <strain evidence="6">5A3I</strain>
    </source>
</reference>
<evidence type="ECO:0000256" key="3">
    <source>
        <dbReference type="ARBA" id="ARBA00023125"/>
    </source>
</evidence>
<evidence type="ECO:0000313" key="7">
    <source>
        <dbReference type="Proteomes" id="UP001174037"/>
    </source>
</evidence>
<evidence type="ECO:0000256" key="2">
    <source>
        <dbReference type="ARBA" id="ARBA00023015"/>
    </source>
</evidence>
<dbReference type="PROSITE" id="PS50937">
    <property type="entry name" value="HTH_MERR_2"/>
    <property type="match status" value="1"/>
</dbReference>
<dbReference type="GO" id="GO:0003677">
    <property type="term" value="F:DNA binding"/>
    <property type="evidence" value="ECO:0007669"/>
    <property type="project" value="UniProtKB-KW"/>
</dbReference>
<keyword evidence="4" id="KW-0804">Transcription</keyword>
<dbReference type="SMART" id="SM00422">
    <property type="entry name" value="HTH_MERR"/>
    <property type="match status" value="1"/>
</dbReference>
<sequence length="112" mass="13193">MKTVKEVSKAVDISEHTVRYYADCELIPSLMRNKNNQRLFNQESINWLIGIKHLRKCGMSIKETQDYVHLSLQGDSTIQERYDMFLDLKDIASKQLEEAKERVHFLKKEASF</sequence>
<dbReference type="PANTHER" id="PTHR30204:SF69">
    <property type="entry name" value="MERR-FAMILY TRANSCRIPTIONAL REGULATOR"/>
    <property type="match status" value="1"/>
</dbReference>
<gene>
    <name evidence="6" type="ORF">P1A27_09575</name>
</gene>
<evidence type="ECO:0000259" key="5">
    <source>
        <dbReference type="PROSITE" id="PS50937"/>
    </source>
</evidence>
<dbReference type="Pfam" id="PF13411">
    <property type="entry name" value="MerR_1"/>
    <property type="match status" value="1"/>
</dbReference>
<proteinExistence type="predicted"/>
<dbReference type="EMBL" id="JARGCK010000006">
    <property type="protein sequence ID" value="MDK9866189.1"/>
    <property type="molecule type" value="Genomic_DNA"/>
</dbReference>
<dbReference type="InterPro" id="IPR000551">
    <property type="entry name" value="MerR-type_HTH_dom"/>
</dbReference>
<protein>
    <submittedName>
        <fullName evidence="6">MerR family transcriptional regulator</fullName>
    </submittedName>
</protein>
<dbReference type="SUPFAM" id="SSF46955">
    <property type="entry name" value="Putative DNA-binding domain"/>
    <property type="match status" value="1"/>
</dbReference>
<accession>A0AAW7AM80</accession>
<dbReference type="CDD" id="cd01109">
    <property type="entry name" value="HTH_YyaN"/>
    <property type="match status" value="1"/>
</dbReference>
<dbReference type="AlphaFoldDB" id="A0AAW7AM80"/>
<organism evidence="6 7">
    <name type="scientific">Staphylococcus equorum</name>
    <dbReference type="NCBI Taxonomy" id="246432"/>
    <lineage>
        <taxon>Bacteria</taxon>
        <taxon>Bacillati</taxon>
        <taxon>Bacillota</taxon>
        <taxon>Bacilli</taxon>
        <taxon>Bacillales</taxon>
        <taxon>Staphylococcaceae</taxon>
        <taxon>Staphylococcus</taxon>
    </lineage>
</organism>
<keyword evidence="3" id="KW-0238">DNA-binding</keyword>
<dbReference type="Gene3D" id="1.10.1660.10">
    <property type="match status" value="1"/>
</dbReference>
<evidence type="ECO:0000256" key="4">
    <source>
        <dbReference type="ARBA" id="ARBA00023163"/>
    </source>
</evidence>
<dbReference type="Proteomes" id="UP001174037">
    <property type="component" value="Unassembled WGS sequence"/>
</dbReference>
<keyword evidence="1" id="KW-0678">Repressor</keyword>
<evidence type="ECO:0000313" key="6">
    <source>
        <dbReference type="EMBL" id="MDK9866189.1"/>
    </source>
</evidence>
<feature type="domain" description="HTH merR-type" evidence="5">
    <location>
        <begin position="1"/>
        <end position="70"/>
    </location>
</feature>
<comment type="caution">
    <text evidence="6">The sequence shown here is derived from an EMBL/GenBank/DDBJ whole genome shotgun (WGS) entry which is preliminary data.</text>
</comment>
<name>A0AAW7AM80_9STAP</name>
<dbReference type="InterPro" id="IPR009061">
    <property type="entry name" value="DNA-bd_dom_put_sf"/>
</dbReference>
<dbReference type="GO" id="GO:0003700">
    <property type="term" value="F:DNA-binding transcription factor activity"/>
    <property type="evidence" value="ECO:0007669"/>
    <property type="project" value="InterPro"/>
</dbReference>
<evidence type="ECO:0000256" key="1">
    <source>
        <dbReference type="ARBA" id="ARBA00022491"/>
    </source>
</evidence>
<keyword evidence="2" id="KW-0805">Transcription regulation</keyword>
<reference evidence="6" key="2">
    <citation type="submission" date="2023-03" db="EMBL/GenBank/DDBJ databases">
        <authorList>
            <person name="Vazquez L."/>
            <person name="Rodriguez J."/>
            <person name="Mayo B."/>
            <person name="Florez A.B."/>
        </authorList>
    </citation>
    <scope>NUCLEOTIDE SEQUENCE</scope>
    <source>
        <strain evidence="6">5A3I</strain>
    </source>
</reference>
<dbReference type="PANTHER" id="PTHR30204">
    <property type="entry name" value="REDOX-CYCLING DRUG-SENSING TRANSCRIPTIONAL ACTIVATOR SOXR"/>
    <property type="match status" value="1"/>
</dbReference>
<dbReference type="RefSeq" id="WP_002506171.1">
    <property type="nucleotide sequence ID" value="NZ_CP013980.1"/>
</dbReference>
<dbReference type="InterPro" id="IPR047057">
    <property type="entry name" value="MerR_fam"/>
</dbReference>